<keyword evidence="2" id="KW-1185">Reference proteome</keyword>
<name>A0A2K1WWY3_POPTR</name>
<dbReference type="Proteomes" id="UP000006729">
    <property type="component" value="Chromosome 18"/>
</dbReference>
<dbReference type="InParanoid" id="A0A2K1WWY3"/>
<accession>A0A2K1WWY3</accession>
<evidence type="ECO:0000313" key="1">
    <source>
        <dbReference type="EMBL" id="PNS93032.1"/>
    </source>
</evidence>
<proteinExistence type="predicted"/>
<evidence type="ECO:0000313" key="2">
    <source>
        <dbReference type="Proteomes" id="UP000006729"/>
    </source>
</evidence>
<gene>
    <name evidence="1" type="ORF">POPTR_018G066800</name>
</gene>
<reference evidence="1 2" key="1">
    <citation type="journal article" date="2006" name="Science">
        <title>The genome of black cottonwood, Populus trichocarpa (Torr. &amp; Gray).</title>
        <authorList>
            <person name="Tuskan G.A."/>
            <person name="Difazio S."/>
            <person name="Jansson S."/>
            <person name="Bohlmann J."/>
            <person name="Grigoriev I."/>
            <person name="Hellsten U."/>
            <person name="Putnam N."/>
            <person name="Ralph S."/>
            <person name="Rombauts S."/>
            <person name="Salamov A."/>
            <person name="Schein J."/>
            <person name="Sterck L."/>
            <person name="Aerts A."/>
            <person name="Bhalerao R.R."/>
            <person name="Bhalerao R.P."/>
            <person name="Blaudez D."/>
            <person name="Boerjan W."/>
            <person name="Brun A."/>
            <person name="Brunner A."/>
            <person name="Busov V."/>
            <person name="Campbell M."/>
            <person name="Carlson J."/>
            <person name="Chalot M."/>
            <person name="Chapman J."/>
            <person name="Chen G.L."/>
            <person name="Cooper D."/>
            <person name="Coutinho P.M."/>
            <person name="Couturier J."/>
            <person name="Covert S."/>
            <person name="Cronk Q."/>
            <person name="Cunningham R."/>
            <person name="Davis J."/>
            <person name="Degroeve S."/>
            <person name="Dejardin A."/>
            <person name="Depamphilis C."/>
            <person name="Detter J."/>
            <person name="Dirks B."/>
            <person name="Dubchak I."/>
            <person name="Duplessis S."/>
            <person name="Ehlting J."/>
            <person name="Ellis B."/>
            <person name="Gendler K."/>
            <person name="Goodstein D."/>
            <person name="Gribskov M."/>
            <person name="Grimwood J."/>
            <person name="Groover A."/>
            <person name="Gunter L."/>
            <person name="Hamberger B."/>
            <person name="Heinze B."/>
            <person name="Helariutta Y."/>
            <person name="Henrissat B."/>
            <person name="Holligan D."/>
            <person name="Holt R."/>
            <person name="Huang W."/>
            <person name="Islam-Faridi N."/>
            <person name="Jones S."/>
            <person name="Jones-Rhoades M."/>
            <person name="Jorgensen R."/>
            <person name="Joshi C."/>
            <person name="Kangasjarvi J."/>
            <person name="Karlsson J."/>
            <person name="Kelleher C."/>
            <person name="Kirkpatrick R."/>
            <person name="Kirst M."/>
            <person name="Kohler A."/>
            <person name="Kalluri U."/>
            <person name="Larimer F."/>
            <person name="Leebens-Mack J."/>
            <person name="Leple J.C."/>
            <person name="Locascio P."/>
            <person name="Lou Y."/>
            <person name="Lucas S."/>
            <person name="Martin F."/>
            <person name="Montanini B."/>
            <person name="Napoli C."/>
            <person name="Nelson D.R."/>
            <person name="Nelson C."/>
            <person name="Nieminen K."/>
            <person name="Nilsson O."/>
            <person name="Pereda V."/>
            <person name="Peter G."/>
            <person name="Philippe R."/>
            <person name="Pilate G."/>
            <person name="Poliakov A."/>
            <person name="Razumovskaya J."/>
            <person name="Richardson P."/>
            <person name="Rinaldi C."/>
            <person name="Ritland K."/>
            <person name="Rouze P."/>
            <person name="Ryaboy D."/>
            <person name="Schmutz J."/>
            <person name="Schrader J."/>
            <person name="Segerman B."/>
            <person name="Shin H."/>
            <person name="Siddiqui A."/>
            <person name="Sterky F."/>
            <person name="Terry A."/>
            <person name="Tsai C.J."/>
            <person name="Uberbacher E."/>
            <person name="Unneberg P."/>
            <person name="Vahala J."/>
            <person name="Wall K."/>
            <person name="Wessler S."/>
            <person name="Yang G."/>
            <person name="Yin T."/>
            <person name="Douglas C."/>
            <person name="Marra M."/>
            <person name="Sandberg G."/>
            <person name="Van de Peer Y."/>
            <person name="Rokhsar D."/>
        </authorList>
    </citation>
    <scope>NUCLEOTIDE SEQUENCE [LARGE SCALE GENOMIC DNA]</scope>
    <source>
        <strain evidence="2">cv. Nisqually</strain>
    </source>
</reference>
<protein>
    <submittedName>
        <fullName evidence="1">Uncharacterized protein</fullName>
    </submittedName>
</protein>
<dbReference type="EMBL" id="CM009307">
    <property type="protein sequence ID" value="PNS93032.1"/>
    <property type="molecule type" value="Genomic_DNA"/>
</dbReference>
<sequence length="74" mass="8497">MATTFSISIFHKLLCIHIGMTLNTLCFHIYTLQLMSISVQKTNITKVPLITCLRVFHDQVTLCLKCIFILSRII</sequence>
<organism evidence="1 2">
    <name type="scientific">Populus trichocarpa</name>
    <name type="common">Western balsam poplar</name>
    <name type="synonym">Populus balsamifera subsp. trichocarpa</name>
    <dbReference type="NCBI Taxonomy" id="3694"/>
    <lineage>
        <taxon>Eukaryota</taxon>
        <taxon>Viridiplantae</taxon>
        <taxon>Streptophyta</taxon>
        <taxon>Embryophyta</taxon>
        <taxon>Tracheophyta</taxon>
        <taxon>Spermatophyta</taxon>
        <taxon>Magnoliopsida</taxon>
        <taxon>eudicotyledons</taxon>
        <taxon>Gunneridae</taxon>
        <taxon>Pentapetalae</taxon>
        <taxon>rosids</taxon>
        <taxon>fabids</taxon>
        <taxon>Malpighiales</taxon>
        <taxon>Salicaceae</taxon>
        <taxon>Saliceae</taxon>
        <taxon>Populus</taxon>
    </lineage>
</organism>
<dbReference type="AlphaFoldDB" id="A0A2K1WWY3"/>